<dbReference type="InterPro" id="IPR029031">
    <property type="entry name" value="Gingipain_N_sf"/>
</dbReference>
<dbReference type="InterPro" id="IPR029030">
    <property type="entry name" value="Caspase-like_dom_sf"/>
</dbReference>
<dbReference type="SUPFAM" id="SSF52129">
    <property type="entry name" value="Caspase-like"/>
    <property type="match status" value="1"/>
</dbReference>
<protein>
    <submittedName>
        <fullName evidence="3">Peptidase C25-like protein</fullName>
    </submittedName>
</protein>
<dbReference type="Pfam" id="PF01364">
    <property type="entry name" value="Peptidase_C25"/>
    <property type="match status" value="1"/>
</dbReference>
<evidence type="ECO:0000259" key="2">
    <source>
        <dbReference type="Pfam" id="PF01364"/>
    </source>
</evidence>
<dbReference type="Proteomes" id="UP000241964">
    <property type="component" value="Unassembled WGS sequence"/>
</dbReference>
<organism evidence="3 4">
    <name type="scientific">Dyadobacter jiangsuensis</name>
    <dbReference type="NCBI Taxonomy" id="1591085"/>
    <lineage>
        <taxon>Bacteria</taxon>
        <taxon>Pseudomonadati</taxon>
        <taxon>Bacteroidota</taxon>
        <taxon>Cytophagia</taxon>
        <taxon>Cytophagales</taxon>
        <taxon>Spirosomataceae</taxon>
        <taxon>Dyadobacter</taxon>
    </lineage>
</organism>
<dbReference type="GO" id="GO:0006508">
    <property type="term" value="P:proteolysis"/>
    <property type="evidence" value="ECO:0007669"/>
    <property type="project" value="InterPro"/>
</dbReference>
<dbReference type="OrthoDB" id="9757650at2"/>
<dbReference type="EMBL" id="PYAS01000005">
    <property type="protein sequence ID" value="PSL29284.1"/>
    <property type="molecule type" value="Genomic_DNA"/>
</dbReference>
<comment type="caution">
    <text evidence="3">The sequence shown here is derived from an EMBL/GenBank/DDBJ whole genome shotgun (WGS) entry which is preliminary data.</text>
</comment>
<reference evidence="3 4" key="1">
    <citation type="submission" date="2018-03" db="EMBL/GenBank/DDBJ databases">
        <title>Genomic Encyclopedia of Archaeal and Bacterial Type Strains, Phase II (KMG-II): from individual species to whole genera.</title>
        <authorList>
            <person name="Goeker M."/>
        </authorList>
    </citation>
    <scope>NUCLEOTIDE SEQUENCE [LARGE SCALE GENOMIC DNA]</scope>
    <source>
        <strain evidence="3 4">DSM 29057</strain>
    </source>
</reference>
<evidence type="ECO:0000313" key="3">
    <source>
        <dbReference type="EMBL" id="PSL29284.1"/>
    </source>
</evidence>
<name>A0A2P8G5M8_9BACT</name>
<dbReference type="InterPro" id="IPR001769">
    <property type="entry name" value="Gingipain"/>
</dbReference>
<keyword evidence="1" id="KW-0732">Signal</keyword>
<dbReference type="AlphaFoldDB" id="A0A2P8G5M8"/>
<dbReference type="GO" id="GO:0008234">
    <property type="term" value="F:cysteine-type peptidase activity"/>
    <property type="evidence" value="ECO:0007669"/>
    <property type="project" value="InterPro"/>
</dbReference>
<proteinExistence type="predicted"/>
<keyword evidence="4" id="KW-1185">Reference proteome</keyword>
<sequence length="1109" mass="122810">MRYFIRQALLIAALLIGYQLQAQWMAPYANSWIDYNRPYVKIGILKKGLHRVAFSSLPKGFPVDSPEKFQLWRRGKEVAIISTANQEIIFYAVPNDGASDSLLYRPMSSRVNPYFSMYSDEGAYFLTVGDKPGKRAAVVDQLDVPAAPVVDSHNERVTKIFQQDYSLGTKSSINPGFFNSYFELGASRTSEVFKDGKEAAFEFKLNDFAQNTLNPTVKLLLHGRSKNDRKLECYVGRSKNALRLAKVLDNSGFAAVECAFDIKPQDMDSGKGGVLVIRSVSDEPLERFSIAYYSIEFPQTLRIGGQPVKEFGLNPVVDKWSRILVKGVPSQFRFIDISDTNNPILLKRRDETLMIPRQPGKKQVLLATSEIFDVASSKIARVELQAHDPKSANYIIITTEALREGATSYAKYRASPSGGGLKPAIFDIQDIYNQFNYGEPSPIAIKNFMTYMLSDGVEGKYLFLIGKSITQNEKMVRELPGEVPTIGFPGSDALLVEGIAGGAVNVPVIPVGRLSAVTNQNIADYLRKVIVYEASEPGESGWRKKILHLSGGKTTSEIVQLRDYLRALEPKVEQGIAGGTVKSYVKQQPTQEVESIDISKDVNEGIGMITFFGHGSTIITDPDIGHVRDEARGYHNLNKYPVLYFNGCGVGNVFCNRFNPNPPNPKAADRITLSLDWLVAPDRGAIAVIASSFESFVSPGMTYLNSLYHYMFENPATVSLPIGKIQLAVADDILSKYKDKYNIAYVHQSLLQGDPALRLQAAAKPDYAVATNAGITLLSDSPDKTIEESDSLHVRIDLVNSGRFTAGQSVPLEVICSGKRASHSIRLNVKSFPVQQLSKLSFPNDKDLVSIKVQIDPGHTLDELSLENNSSELLIDWDWAKDKQMFSNNSLKDNIPPVLVVQSAGRLLVQDEPIFPNPSFGIILRDDNLLPSDTTLIDIFVKPCADDRCDFERVSYAANKLAMQTSGSREVTLDYASKLGPGKYEMLVNARDKAGIEVSQPYRMYFEIVNPEAMQYSLVVSPNPATSYVRFELKRAKSPALKSIRYVIYDPRGMEVEGKSLTVAAGLPVVGWYWIPGNAPAGMYSYKVFLEGEQNTLIDSKTGKVVLQP</sequence>
<dbReference type="Gene3D" id="3.40.50.1460">
    <property type="match status" value="1"/>
</dbReference>
<accession>A0A2P8G5M8</accession>
<gene>
    <name evidence="3" type="ORF">CLV60_105121</name>
</gene>
<evidence type="ECO:0000256" key="1">
    <source>
        <dbReference type="ARBA" id="ARBA00022729"/>
    </source>
</evidence>
<feature type="domain" description="Gingipain" evidence="2">
    <location>
        <begin position="394"/>
        <end position="759"/>
    </location>
</feature>
<dbReference type="Gene3D" id="3.40.50.10390">
    <property type="entry name" value="Gingipain r, domain 1"/>
    <property type="match status" value="1"/>
</dbReference>
<evidence type="ECO:0000313" key="4">
    <source>
        <dbReference type="Proteomes" id="UP000241964"/>
    </source>
</evidence>
<dbReference type="CDD" id="cd02258">
    <property type="entry name" value="Peptidase_C25_N"/>
    <property type="match status" value="1"/>
</dbReference>
<dbReference type="RefSeq" id="WP_106595582.1">
    <property type="nucleotide sequence ID" value="NZ_PYAS01000005.1"/>
</dbReference>